<feature type="transmembrane region" description="Helical" evidence="1">
    <location>
        <begin position="171"/>
        <end position="193"/>
    </location>
</feature>
<dbReference type="EMBL" id="MAYW01000001">
    <property type="protein sequence ID" value="ODS34839.1"/>
    <property type="molecule type" value="Genomic_DNA"/>
</dbReference>
<comment type="caution">
    <text evidence="3">The sequence shown here is derived from an EMBL/GenBank/DDBJ whole genome shotgun (WGS) entry which is preliminary data.</text>
</comment>
<keyword evidence="1" id="KW-0812">Transmembrane</keyword>
<reference evidence="3 4" key="1">
    <citation type="submission" date="2016-07" db="EMBL/GenBank/DDBJ databases">
        <title>Draft genome of Scalindua rubra, obtained from a brine-seawater interface in the Red Sea, sheds light on salt adaptation in anammox bacteria.</title>
        <authorList>
            <person name="Speth D.R."/>
            <person name="Lagkouvardos I."/>
            <person name="Wang Y."/>
            <person name="Qian P.-Y."/>
            <person name="Dutilh B.E."/>
            <person name="Jetten M.S."/>
        </authorList>
    </citation>
    <scope>NUCLEOTIDE SEQUENCE [LARGE SCALE GENOMIC DNA]</scope>
    <source>
        <strain evidence="3">BSI-1</strain>
    </source>
</reference>
<dbReference type="PANTHER" id="PTHR43064">
    <property type="entry name" value="PHOSPHORIBOSYLAMINOIMIDAZOLE CARBOXYLASE-RELATED"/>
    <property type="match status" value="1"/>
</dbReference>
<dbReference type="InterPro" id="IPR000031">
    <property type="entry name" value="PurE_dom"/>
</dbReference>
<evidence type="ECO:0000313" key="3">
    <source>
        <dbReference type="EMBL" id="ODS34839.1"/>
    </source>
</evidence>
<evidence type="ECO:0000259" key="2">
    <source>
        <dbReference type="SMART" id="SM01001"/>
    </source>
</evidence>
<evidence type="ECO:0000256" key="1">
    <source>
        <dbReference type="SAM" id="Phobius"/>
    </source>
</evidence>
<dbReference type="PANTHER" id="PTHR43064:SF1">
    <property type="entry name" value="SLL1489 PROTEIN"/>
    <property type="match status" value="1"/>
</dbReference>
<dbReference type="GO" id="GO:0006189">
    <property type="term" value="P:'de novo' IMP biosynthetic process"/>
    <property type="evidence" value="ECO:0007669"/>
    <property type="project" value="InterPro"/>
</dbReference>
<dbReference type="InterPro" id="IPR039476">
    <property type="entry name" value="P2CMN_synthase_LarB"/>
</dbReference>
<dbReference type="Gene3D" id="3.40.50.1970">
    <property type="match status" value="1"/>
</dbReference>
<keyword evidence="1" id="KW-0472">Membrane</keyword>
<name>A0A1E3XGW5_9BACT</name>
<protein>
    <recommendedName>
        <fullName evidence="2">PurE domain-containing protein</fullName>
    </recommendedName>
</protein>
<gene>
    <name evidence="3" type="ORF">SCARUB_00100</name>
</gene>
<dbReference type="AlphaFoldDB" id="A0A1E3XGW5"/>
<dbReference type="SUPFAM" id="SSF52255">
    <property type="entry name" value="N5-CAIR mutase (phosphoribosylaminoimidazole carboxylase, PurE)"/>
    <property type="match status" value="1"/>
</dbReference>
<dbReference type="NCBIfam" id="NF033503">
    <property type="entry name" value="LarB"/>
    <property type="match status" value="1"/>
</dbReference>
<dbReference type="GO" id="GO:0016787">
    <property type="term" value="F:hydrolase activity"/>
    <property type="evidence" value="ECO:0007669"/>
    <property type="project" value="InterPro"/>
</dbReference>
<accession>A0A1E3XGW5</accession>
<dbReference type="Pfam" id="PF00731">
    <property type="entry name" value="AIRC"/>
    <property type="match status" value="1"/>
</dbReference>
<sequence>MDNKSIKKLLEKVKKGELTIEKALQKFKDMPYKDLGFAKVDIHRTVRCGFPEVIFCAGKTPAQVLKIASHIVENGSDLLATHANKEIFKRISQKYKHARYNDIARTIVIKRTRYKKKKGLILIITAGTSDIPVAEEAKETAEIMGNNVKVLYDVGVAGIHRLLKNKKDISAARVIIVVAGMEGALASVVGGMIDRPVVGVPTSVGYGTSFSGVTPLFAMLNSCAANVAVVNIDNGFGAAYVASLINNTK</sequence>
<evidence type="ECO:0000313" key="4">
    <source>
        <dbReference type="Proteomes" id="UP000094056"/>
    </source>
</evidence>
<feature type="domain" description="PurE" evidence="2">
    <location>
        <begin position="119"/>
        <end position="249"/>
    </location>
</feature>
<proteinExistence type="predicted"/>
<organism evidence="3 4">
    <name type="scientific">Candidatus Scalindua rubra</name>
    <dbReference type="NCBI Taxonomy" id="1872076"/>
    <lineage>
        <taxon>Bacteria</taxon>
        <taxon>Pseudomonadati</taxon>
        <taxon>Planctomycetota</taxon>
        <taxon>Candidatus Brocadiia</taxon>
        <taxon>Candidatus Brocadiales</taxon>
        <taxon>Candidatus Scalinduaceae</taxon>
        <taxon>Candidatus Scalindua</taxon>
    </lineage>
</organism>
<keyword evidence="1" id="KW-1133">Transmembrane helix</keyword>
<dbReference type="Proteomes" id="UP000094056">
    <property type="component" value="Unassembled WGS sequence"/>
</dbReference>
<dbReference type="PATRIC" id="fig|1872076.5.peg.112"/>
<dbReference type="SMART" id="SM01001">
    <property type="entry name" value="AIRC"/>
    <property type="match status" value="1"/>
</dbReference>